<keyword evidence="1" id="KW-0472">Membrane</keyword>
<reference evidence="2 3" key="1">
    <citation type="submission" date="2024-04" db="EMBL/GenBank/DDBJ databases">
        <title>Draft genome sequence of Sessilibacter corallicola NBRC 116591.</title>
        <authorList>
            <person name="Miyakawa T."/>
            <person name="Kusuya Y."/>
            <person name="Miura T."/>
        </authorList>
    </citation>
    <scope>NUCLEOTIDE SEQUENCE [LARGE SCALE GENOMIC DNA]</scope>
    <source>
        <strain evidence="2 3">KU-00831-HH</strain>
    </source>
</reference>
<sequence>MKQQAFEQKYESLWLEIENILSRKGDQLDIFSASNKTAVKEFPSLYRQLCQHLAVAKSRNYTPQLIGHLNELVLQSHHLLYQNSRYSQHKVLIFIFRTFPQAVRANGKLVLVSSLLFYLPLFFFALSCYFNPELIYSISDVFTVMEYESMYDPSNESLGRERDSSDDLTMFGYYIFNNIGIGFRTFALGLIGGVGTVFILLFNGLHIGSVAGYLTQIGFVDTFYGFVVGHAAFELTGIVFSGAAGLKIGLALVDPGNLSRIDAMKLASKEAIIIVYGAAVMLLIAAFIEAFWSSSTAIPNSIKYTFGGSMAVLLTAYFLFVGKTRGSQ</sequence>
<protein>
    <submittedName>
        <fullName evidence="2">Stage II sporulation protein M</fullName>
    </submittedName>
</protein>
<evidence type="ECO:0000256" key="1">
    <source>
        <dbReference type="SAM" id="Phobius"/>
    </source>
</evidence>
<keyword evidence="1" id="KW-1133">Transmembrane helix</keyword>
<comment type="caution">
    <text evidence="2">The sequence shown here is derived from an EMBL/GenBank/DDBJ whole genome shotgun (WGS) entry which is preliminary data.</text>
</comment>
<gene>
    <name evidence="2" type="ORF">NBRC116591_40470</name>
</gene>
<feature type="transmembrane region" description="Helical" evidence="1">
    <location>
        <begin position="273"/>
        <end position="292"/>
    </location>
</feature>
<proteinExistence type="predicted"/>
<dbReference type="Pfam" id="PF01944">
    <property type="entry name" value="SpoIIM"/>
    <property type="match status" value="1"/>
</dbReference>
<organism evidence="2 3">
    <name type="scientific">Sessilibacter corallicola</name>
    <dbReference type="NCBI Taxonomy" id="2904075"/>
    <lineage>
        <taxon>Bacteria</taxon>
        <taxon>Pseudomonadati</taxon>
        <taxon>Pseudomonadota</taxon>
        <taxon>Gammaproteobacteria</taxon>
        <taxon>Cellvibrionales</taxon>
        <taxon>Cellvibrionaceae</taxon>
        <taxon>Sessilibacter</taxon>
    </lineage>
</organism>
<dbReference type="Proteomes" id="UP001465153">
    <property type="component" value="Unassembled WGS sequence"/>
</dbReference>
<feature type="transmembrane region" description="Helical" evidence="1">
    <location>
        <begin position="235"/>
        <end position="253"/>
    </location>
</feature>
<name>A0ABQ0AF11_9GAMM</name>
<dbReference type="EMBL" id="BAABWN010000021">
    <property type="protein sequence ID" value="GAA6170233.1"/>
    <property type="molecule type" value="Genomic_DNA"/>
</dbReference>
<dbReference type="InterPro" id="IPR002798">
    <property type="entry name" value="SpoIIM-like"/>
</dbReference>
<feature type="transmembrane region" description="Helical" evidence="1">
    <location>
        <begin position="109"/>
        <end position="132"/>
    </location>
</feature>
<dbReference type="RefSeq" id="WP_353304538.1">
    <property type="nucleotide sequence ID" value="NZ_BAABWN010000021.1"/>
</dbReference>
<evidence type="ECO:0000313" key="2">
    <source>
        <dbReference type="EMBL" id="GAA6170233.1"/>
    </source>
</evidence>
<keyword evidence="1" id="KW-0812">Transmembrane</keyword>
<dbReference type="PANTHER" id="PTHR35337">
    <property type="entry name" value="SLR1478 PROTEIN"/>
    <property type="match status" value="1"/>
</dbReference>
<keyword evidence="3" id="KW-1185">Reference proteome</keyword>
<evidence type="ECO:0000313" key="3">
    <source>
        <dbReference type="Proteomes" id="UP001465153"/>
    </source>
</evidence>
<dbReference type="PANTHER" id="PTHR35337:SF1">
    <property type="entry name" value="SLR1478 PROTEIN"/>
    <property type="match status" value="1"/>
</dbReference>
<feature type="transmembrane region" description="Helical" evidence="1">
    <location>
        <begin position="304"/>
        <end position="322"/>
    </location>
</feature>
<accession>A0ABQ0AF11</accession>